<evidence type="ECO:0000256" key="2">
    <source>
        <dbReference type="ARBA" id="ARBA00022801"/>
    </source>
</evidence>
<dbReference type="ESTHER" id="stren-f8juv4">
    <property type="family name" value="Carb_B_Bacteria"/>
</dbReference>
<accession>G8WYI5</accession>
<dbReference type="InterPro" id="IPR029058">
    <property type="entry name" value="AB_hydrolase_fold"/>
</dbReference>
<evidence type="ECO:0000313" key="6">
    <source>
        <dbReference type="Proteomes" id="UP000007842"/>
    </source>
</evidence>
<evidence type="ECO:0000256" key="3">
    <source>
        <dbReference type="RuleBase" id="RU361235"/>
    </source>
</evidence>
<dbReference type="InterPro" id="IPR002018">
    <property type="entry name" value="CarbesteraseB"/>
</dbReference>
<comment type="similarity">
    <text evidence="1 3">Belongs to the type-B carboxylesterase/lipase family.</text>
</comment>
<dbReference type="HOGENOM" id="CLU_006586_16_0_11"/>
<reference evidence="6" key="1">
    <citation type="submission" date="2011-12" db="EMBL/GenBank/DDBJ databases">
        <title>Complete genome sequence of Streptomyces cattleya strain DSM 46488.</title>
        <authorList>
            <person name="Ou H.-Y."/>
            <person name="Li P."/>
            <person name="Zhao C."/>
            <person name="O'Hagan D."/>
            <person name="Deng Z."/>
        </authorList>
    </citation>
    <scope>NUCLEOTIDE SEQUENCE [LARGE SCALE GENOMIC DNA]</scope>
    <source>
        <strain evidence="6">ATCC 35852 / DSM 46488 / JCM 4925 / NBRC 14057 / NRRL 8057</strain>
    </source>
</reference>
<dbReference type="STRING" id="1003195.SCATT_57450"/>
<dbReference type="InterPro" id="IPR019826">
    <property type="entry name" value="Carboxylesterase_B_AS"/>
</dbReference>
<sequence length="415" mass="44918">MDARTWGPVCWQVPVGPRKKWAPIYPDAVESEDCLNLNVWSRRPGRPDPQPVLVWLHPGRHMLGGNSPSVDPWVLAAYHDVVVVTPHYRLGPWGWLYLGELAPSDYAHSSNLPVRDHLLALEWVRDNIAAFGGDPGNVTLFGLSTGASDVATLLGVPAAQGLFHKAAIYSGNADNVITLSDASEFANRFLTAAGSLADSAPDLARLDNVALRYIHGKMLRSGPVPYQPCVDGDVIPDSPLLAMGKGLTTGVPVLVSVTSDEAGMYEAVSSPKDVAEKYAEVLGDDGSTHEQKLEALTRKLYVEPAERLMSAVAGGGGTCWAQVFDYHPTLSVLARDPRLAHRAVHAVDKAALFHDLDGPLGTDADRRAAVEDQLGLINLARHGHPGWATYTAREPTAKWINPDLRDGHTIRAFRR</sequence>
<dbReference type="AlphaFoldDB" id="F8JUV4"/>
<keyword evidence="2 3" id="KW-0378">Hydrolase</keyword>
<evidence type="ECO:0000313" key="5">
    <source>
        <dbReference type="EMBL" id="AEW98116.1"/>
    </source>
</evidence>
<dbReference type="eggNOG" id="COG2272">
    <property type="taxonomic scope" value="Bacteria"/>
</dbReference>
<accession>F8JUV4</accession>
<dbReference type="PROSITE" id="PS00122">
    <property type="entry name" value="CARBOXYLESTERASE_B_1"/>
    <property type="match status" value="1"/>
</dbReference>
<dbReference type="EC" id="3.1.1.-" evidence="3"/>
<dbReference type="GO" id="GO:0016787">
    <property type="term" value="F:hydrolase activity"/>
    <property type="evidence" value="ECO:0007669"/>
    <property type="project" value="UniProtKB-KW"/>
</dbReference>
<proteinExistence type="inferred from homology"/>
<dbReference type="KEGG" id="scy:SCATT_57450"/>
<dbReference type="KEGG" id="sct:SCAT_5742"/>
<dbReference type="Pfam" id="PF00135">
    <property type="entry name" value="COesterase"/>
    <property type="match status" value="1"/>
</dbReference>
<dbReference type="PATRIC" id="fig|1003195.11.peg.7154"/>
<dbReference type="InterPro" id="IPR050309">
    <property type="entry name" value="Type-B_Carboxylest/Lipase"/>
</dbReference>
<organism evidence="5 6">
    <name type="scientific">Streptantibioticus cattleyicolor (strain ATCC 35852 / DSM 46488 / JCM 4925 / NBRC 14057 / NRRL 8057)</name>
    <name type="common">Streptomyces cattleya</name>
    <dbReference type="NCBI Taxonomy" id="1003195"/>
    <lineage>
        <taxon>Bacteria</taxon>
        <taxon>Bacillati</taxon>
        <taxon>Actinomycetota</taxon>
        <taxon>Actinomycetes</taxon>
        <taxon>Kitasatosporales</taxon>
        <taxon>Streptomycetaceae</taxon>
        <taxon>Streptantibioticus</taxon>
    </lineage>
</organism>
<dbReference type="PANTHER" id="PTHR11559">
    <property type="entry name" value="CARBOXYLESTERASE"/>
    <property type="match status" value="1"/>
</dbReference>
<evidence type="ECO:0000256" key="1">
    <source>
        <dbReference type="ARBA" id="ARBA00005964"/>
    </source>
</evidence>
<dbReference type="SUPFAM" id="SSF53474">
    <property type="entry name" value="alpha/beta-Hydrolases"/>
    <property type="match status" value="1"/>
</dbReference>
<dbReference type="EMBL" id="CP003219">
    <property type="protein sequence ID" value="AEW98116.1"/>
    <property type="molecule type" value="Genomic_DNA"/>
</dbReference>
<evidence type="ECO:0000259" key="4">
    <source>
        <dbReference type="Pfam" id="PF00135"/>
    </source>
</evidence>
<gene>
    <name evidence="5" type="ordered locus">SCATT_57450</name>
</gene>
<protein>
    <recommendedName>
        <fullName evidence="3">Carboxylic ester hydrolase</fullName>
        <ecNumber evidence="3">3.1.1.-</ecNumber>
    </recommendedName>
</protein>
<dbReference type="Proteomes" id="UP000007842">
    <property type="component" value="Chromosome"/>
</dbReference>
<name>F8JUV4_STREN</name>
<dbReference type="Gene3D" id="3.40.50.1820">
    <property type="entry name" value="alpha/beta hydrolase"/>
    <property type="match status" value="1"/>
</dbReference>
<keyword evidence="6" id="KW-1185">Reference proteome</keyword>
<feature type="domain" description="Carboxylesterase type B" evidence="4">
    <location>
        <begin position="2"/>
        <end position="272"/>
    </location>
</feature>